<gene>
    <name evidence="1" type="ORF">myaer102_39380</name>
</gene>
<organism evidence="1 2">
    <name type="scientific">Microcystis viridis NIES-102</name>
    <dbReference type="NCBI Taxonomy" id="213615"/>
    <lineage>
        <taxon>Bacteria</taxon>
        <taxon>Bacillati</taxon>
        <taxon>Cyanobacteriota</taxon>
        <taxon>Cyanophyceae</taxon>
        <taxon>Oscillatoriophycideae</taxon>
        <taxon>Chroococcales</taxon>
        <taxon>Microcystaceae</taxon>
        <taxon>Microcystis</taxon>
    </lineage>
</organism>
<sequence>MVYSLLLLYLISQRIAINPSGNPDDVPLQTGFNAIDPQIVPLSDELFIGRKTGTIYTSFLNVTSTLADLPNLLPGYDLSVFTGDPNSIVYVSQALVPAFDVGECIPEPSTVISLLTLGTLGAASTLKRKLKPSKSTEKETTKVG</sequence>
<evidence type="ECO:0008006" key="3">
    <source>
        <dbReference type="Google" id="ProtNLM"/>
    </source>
</evidence>
<dbReference type="AlphaFoldDB" id="A0A3G9K6H2"/>
<evidence type="ECO:0000313" key="2">
    <source>
        <dbReference type="Proteomes" id="UP000278152"/>
    </source>
</evidence>
<dbReference type="KEGG" id="mvz:myaer102_39380"/>
<reference evidence="1 2" key="1">
    <citation type="submission" date="2018-11" db="EMBL/GenBank/DDBJ databases">
        <title>Complete genome sequence of Microcystis aeruginosa NIES-102.</title>
        <authorList>
            <person name="Yamaguchi H."/>
            <person name="Suzuki S."/>
            <person name="Kawachi M."/>
        </authorList>
    </citation>
    <scope>NUCLEOTIDE SEQUENCE [LARGE SCALE GENOMIC DNA]</scope>
    <source>
        <strain evidence="1 2">NIES-102</strain>
    </source>
</reference>
<name>A0A3G9K6H2_MICVR</name>
<protein>
    <recommendedName>
        <fullName evidence="3">PEP-CTERM protein-sorting domain-containing protein</fullName>
    </recommendedName>
</protein>
<dbReference type="Proteomes" id="UP000278152">
    <property type="component" value="Chromosome"/>
</dbReference>
<dbReference type="NCBIfam" id="TIGR02595">
    <property type="entry name" value="PEP_CTERM"/>
    <property type="match status" value="1"/>
</dbReference>
<dbReference type="InterPro" id="IPR013424">
    <property type="entry name" value="Ice-binding_C"/>
</dbReference>
<accession>A0A3G9K6H2</accession>
<dbReference type="EMBL" id="AP019314">
    <property type="protein sequence ID" value="BBH41330.1"/>
    <property type="molecule type" value="Genomic_DNA"/>
</dbReference>
<evidence type="ECO:0000313" key="1">
    <source>
        <dbReference type="EMBL" id="BBH41330.1"/>
    </source>
</evidence>
<proteinExistence type="predicted"/>